<organism evidence="7 8">
    <name type="scientific">Amycolatopsis tolypomycina</name>
    <dbReference type="NCBI Taxonomy" id="208445"/>
    <lineage>
        <taxon>Bacteria</taxon>
        <taxon>Bacillati</taxon>
        <taxon>Actinomycetota</taxon>
        <taxon>Actinomycetes</taxon>
        <taxon>Pseudonocardiales</taxon>
        <taxon>Pseudonocardiaceae</taxon>
        <taxon>Amycolatopsis</taxon>
    </lineage>
</organism>
<dbReference type="EMBL" id="FNSO01000004">
    <property type="protein sequence ID" value="SED66894.1"/>
    <property type="molecule type" value="Genomic_DNA"/>
</dbReference>
<keyword evidence="3 6" id="KW-0812">Transmembrane</keyword>
<dbReference type="PANTHER" id="PTHR12778:SF10">
    <property type="entry name" value="MAJOR FACILITATOR SUPERFAMILY DOMAIN-CONTAINING PROTEIN 3"/>
    <property type="match status" value="1"/>
</dbReference>
<protein>
    <submittedName>
        <fullName evidence="7">Nitrate/nitrite transporter NarK</fullName>
    </submittedName>
</protein>
<keyword evidence="8" id="KW-1185">Reference proteome</keyword>
<evidence type="ECO:0000256" key="5">
    <source>
        <dbReference type="ARBA" id="ARBA00023136"/>
    </source>
</evidence>
<dbReference type="OrthoDB" id="9787815at2"/>
<sequence length="428" mass="44606">MVQRVGGLPPPVAAGAGPGLSRRRRFATIAALYLVADIGYSFFFGALNTILLQGGVHLGQLALINLLGLLYAGRFLVGPLVDRVRFGWLGHYRGWLVTTQLVLVAVWLTLVPLDPVGDLPVVLALMAVGLAVSAVHDTAMNGLAVRLLPPRDRGLGNGIQTGMASVSIMLGSGGALLLYSHAGWSVTISVLAALFLVPFGVLLFMTEPADGHPARRERPFAGLVTLFRQRRVRTWTLLVVPVFALGGYVATAVQTPMMLAAHWSLDRIALVQSTLSGLVGLAAGFGAGALVTRLGRRRSALAVGVFWVFALASLLPLSLGGSTATLDAAAVLAVSVGYSGTAVCVSTVSMDLTRPASAATDFTLQISVLGVLRLAMSSAGLVVAGTVGFPPLIGVSVLLAAAGTWITARWLRGHHISSDALDTPREFA</sequence>
<evidence type="ECO:0000256" key="6">
    <source>
        <dbReference type="SAM" id="Phobius"/>
    </source>
</evidence>
<feature type="transmembrane region" description="Helical" evidence="6">
    <location>
        <begin position="58"/>
        <end position="81"/>
    </location>
</feature>
<evidence type="ECO:0000256" key="3">
    <source>
        <dbReference type="ARBA" id="ARBA00022692"/>
    </source>
</evidence>
<comment type="subcellular location">
    <subcellularLocation>
        <location evidence="1">Membrane</location>
        <topology evidence="1">Multi-pass membrane protein</topology>
    </subcellularLocation>
</comment>
<dbReference type="InterPro" id="IPR036259">
    <property type="entry name" value="MFS_trans_sf"/>
</dbReference>
<dbReference type="RefSeq" id="WP_091318188.1">
    <property type="nucleotide sequence ID" value="NZ_FNSO01000004.1"/>
</dbReference>
<dbReference type="AlphaFoldDB" id="A0A1H5CKD6"/>
<feature type="transmembrane region" description="Helical" evidence="6">
    <location>
        <begin position="93"/>
        <end position="113"/>
    </location>
</feature>
<keyword evidence="4 6" id="KW-1133">Transmembrane helix</keyword>
<gene>
    <name evidence="7" type="ORF">SAMN04489727_8820</name>
</gene>
<dbReference type="PANTHER" id="PTHR12778">
    <property type="entry name" value="SOLUTE CARRIER FAMILY 33 ACETYL-COA TRANSPORTER -RELATED"/>
    <property type="match status" value="1"/>
</dbReference>
<evidence type="ECO:0000256" key="1">
    <source>
        <dbReference type="ARBA" id="ARBA00004141"/>
    </source>
</evidence>
<dbReference type="GO" id="GO:0016020">
    <property type="term" value="C:membrane"/>
    <property type="evidence" value="ECO:0007669"/>
    <property type="project" value="UniProtKB-SubCell"/>
</dbReference>
<proteinExistence type="predicted"/>
<dbReference type="Gene3D" id="1.20.1250.20">
    <property type="entry name" value="MFS general substrate transporter like domains"/>
    <property type="match status" value="1"/>
</dbReference>
<dbReference type="InterPro" id="IPR011701">
    <property type="entry name" value="MFS"/>
</dbReference>
<dbReference type="STRING" id="208445.SAMN04489727_8820"/>
<keyword evidence="5 6" id="KW-0472">Membrane</keyword>
<dbReference type="InterPro" id="IPR004752">
    <property type="entry name" value="AmpG_permease/AT-1"/>
</dbReference>
<name>A0A1H5CKD6_9PSEU</name>
<feature type="transmembrane region" description="Helical" evidence="6">
    <location>
        <begin position="186"/>
        <end position="206"/>
    </location>
</feature>
<keyword evidence="2" id="KW-0813">Transport</keyword>
<evidence type="ECO:0000313" key="8">
    <source>
        <dbReference type="Proteomes" id="UP000199622"/>
    </source>
</evidence>
<evidence type="ECO:0000256" key="4">
    <source>
        <dbReference type="ARBA" id="ARBA00022989"/>
    </source>
</evidence>
<evidence type="ECO:0000313" key="7">
    <source>
        <dbReference type="EMBL" id="SED66894.1"/>
    </source>
</evidence>
<feature type="transmembrane region" description="Helical" evidence="6">
    <location>
        <begin position="119"/>
        <end position="140"/>
    </location>
</feature>
<feature type="transmembrane region" description="Helical" evidence="6">
    <location>
        <begin position="235"/>
        <end position="253"/>
    </location>
</feature>
<dbReference type="GO" id="GO:0022857">
    <property type="term" value="F:transmembrane transporter activity"/>
    <property type="evidence" value="ECO:0007669"/>
    <property type="project" value="InterPro"/>
</dbReference>
<feature type="transmembrane region" description="Helical" evidence="6">
    <location>
        <begin position="389"/>
        <end position="408"/>
    </location>
</feature>
<reference evidence="8" key="1">
    <citation type="submission" date="2016-10" db="EMBL/GenBank/DDBJ databases">
        <authorList>
            <person name="Varghese N."/>
            <person name="Submissions S."/>
        </authorList>
    </citation>
    <scope>NUCLEOTIDE SEQUENCE [LARGE SCALE GENOMIC DNA]</scope>
    <source>
        <strain evidence="8">DSM 44544</strain>
    </source>
</reference>
<feature type="transmembrane region" description="Helical" evidence="6">
    <location>
        <begin position="161"/>
        <end position="180"/>
    </location>
</feature>
<accession>A0A1H5CKD6</accession>
<feature type="transmembrane region" description="Helical" evidence="6">
    <location>
        <begin position="30"/>
        <end position="52"/>
    </location>
</feature>
<dbReference type="Pfam" id="PF07690">
    <property type="entry name" value="MFS_1"/>
    <property type="match status" value="1"/>
</dbReference>
<dbReference type="SUPFAM" id="SSF103473">
    <property type="entry name" value="MFS general substrate transporter"/>
    <property type="match status" value="1"/>
</dbReference>
<feature type="transmembrane region" description="Helical" evidence="6">
    <location>
        <begin position="299"/>
        <end position="317"/>
    </location>
</feature>
<dbReference type="Proteomes" id="UP000199622">
    <property type="component" value="Unassembled WGS sequence"/>
</dbReference>
<evidence type="ECO:0000256" key="2">
    <source>
        <dbReference type="ARBA" id="ARBA00022448"/>
    </source>
</evidence>
<feature type="transmembrane region" description="Helical" evidence="6">
    <location>
        <begin position="273"/>
        <end position="292"/>
    </location>
</feature>